<reference evidence="2 3" key="1">
    <citation type="submission" date="2017-05" db="EMBL/GenBank/DDBJ databases">
        <authorList>
            <person name="Varghese N."/>
            <person name="Submissions S."/>
        </authorList>
    </citation>
    <scope>NUCLEOTIDE SEQUENCE [LARGE SCALE GENOMIC DNA]</scope>
    <source>
        <strain evidence="2 3">DSM 19036</strain>
    </source>
</reference>
<organism evidence="2 3">
    <name type="scientific">Pedobacter westerhofensis</name>
    <dbReference type="NCBI Taxonomy" id="425512"/>
    <lineage>
        <taxon>Bacteria</taxon>
        <taxon>Pseudomonadati</taxon>
        <taxon>Bacteroidota</taxon>
        <taxon>Sphingobacteriia</taxon>
        <taxon>Sphingobacteriales</taxon>
        <taxon>Sphingobacteriaceae</taxon>
        <taxon>Pedobacter</taxon>
    </lineage>
</organism>
<dbReference type="RefSeq" id="WP_142528964.1">
    <property type="nucleotide sequence ID" value="NZ_CBCSJO010000007.1"/>
</dbReference>
<dbReference type="EMBL" id="FXTN01000007">
    <property type="protein sequence ID" value="SMO79725.1"/>
    <property type="molecule type" value="Genomic_DNA"/>
</dbReference>
<dbReference type="InterPro" id="IPR026913">
    <property type="entry name" value="METTL24"/>
</dbReference>
<evidence type="ECO:0000259" key="1">
    <source>
        <dbReference type="Pfam" id="PF05050"/>
    </source>
</evidence>
<dbReference type="GO" id="GO:0032259">
    <property type="term" value="P:methylation"/>
    <property type="evidence" value="ECO:0007669"/>
    <property type="project" value="UniProtKB-KW"/>
</dbReference>
<dbReference type="OrthoDB" id="9812600at2"/>
<dbReference type="InterPro" id="IPR006342">
    <property type="entry name" value="FkbM_mtfrase"/>
</dbReference>
<dbReference type="NCBIfam" id="TIGR01444">
    <property type="entry name" value="fkbM_fam"/>
    <property type="match status" value="1"/>
</dbReference>
<sequence length="266" mass="30877">MATQLIKKMLGIHPQSNVKPLQNLSYYGSERCGYLVPDHFLNSESIVYCVGAGEDISFDTELKMKFDSRVYIFDPSPYGINHFDEVKAYVNKGTPLTLDKTLNPYVYHIGPKQFNEIEFITIGLWDKKEILKFYDPERENYSSHSAYLFTDSKSFIEAPVDRLGNLMKQLGHSHIDLLKIEIEGAEYKVIDSIVEDQLDVRAILVEFDEIYNTKDKAFHFRIKNSCDKLRKAGYVLVHSTVALKRLFVKKEVYDQLKKLELNEERN</sequence>
<feature type="domain" description="Methyltransferase FkbM" evidence="1">
    <location>
        <begin position="62"/>
        <end position="235"/>
    </location>
</feature>
<keyword evidence="2" id="KW-0489">Methyltransferase</keyword>
<dbReference type="InterPro" id="IPR029063">
    <property type="entry name" value="SAM-dependent_MTases_sf"/>
</dbReference>
<evidence type="ECO:0000313" key="3">
    <source>
        <dbReference type="Proteomes" id="UP000320300"/>
    </source>
</evidence>
<keyword evidence="3" id="KW-1185">Reference proteome</keyword>
<gene>
    <name evidence="2" type="ORF">SAMN06265348_107131</name>
</gene>
<dbReference type="PANTHER" id="PTHR32026:SF10">
    <property type="entry name" value="METHYLTRANSFERASE-LIKE PROTEIN 24-RELATED"/>
    <property type="match status" value="1"/>
</dbReference>
<keyword evidence="2" id="KW-0808">Transferase</keyword>
<dbReference type="PANTHER" id="PTHR32026">
    <property type="entry name" value="METHYLTRANSFERASE-LIKE PROTEIN 24"/>
    <property type="match status" value="1"/>
</dbReference>
<dbReference type="Gene3D" id="3.40.50.150">
    <property type="entry name" value="Vaccinia Virus protein VP39"/>
    <property type="match status" value="1"/>
</dbReference>
<evidence type="ECO:0000313" key="2">
    <source>
        <dbReference type="EMBL" id="SMO79725.1"/>
    </source>
</evidence>
<dbReference type="Pfam" id="PF05050">
    <property type="entry name" value="Methyltransf_21"/>
    <property type="match status" value="1"/>
</dbReference>
<accession>A0A521E748</accession>
<proteinExistence type="predicted"/>
<dbReference type="SUPFAM" id="SSF53335">
    <property type="entry name" value="S-adenosyl-L-methionine-dependent methyltransferases"/>
    <property type="match status" value="1"/>
</dbReference>
<protein>
    <submittedName>
        <fullName evidence="2">Methyltransferase, FkbM family</fullName>
    </submittedName>
</protein>
<dbReference type="Proteomes" id="UP000320300">
    <property type="component" value="Unassembled WGS sequence"/>
</dbReference>
<dbReference type="GO" id="GO:0008168">
    <property type="term" value="F:methyltransferase activity"/>
    <property type="evidence" value="ECO:0007669"/>
    <property type="project" value="UniProtKB-KW"/>
</dbReference>
<dbReference type="AlphaFoldDB" id="A0A521E748"/>
<name>A0A521E748_9SPHI</name>